<reference evidence="4" key="1">
    <citation type="submission" date="2019-05" db="EMBL/GenBank/DDBJ databases">
        <title>Complete genome sequencing of Absiella argi strain JCM 30884.</title>
        <authorList>
            <person name="Sakamoto M."/>
            <person name="Murakami T."/>
            <person name="Mori H."/>
        </authorList>
    </citation>
    <scope>NUCLEOTIDE SEQUENCE [LARGE SCALE GENOMIC DNA]</scope>
    <source>
        <strain evidence="4">JCM 30884</strain>
    </source>
</reference>
<sequence>MRFVGSRKFTWGICSLGILLALVGVFFLPQIIPMHFANGVPDDFGNKIEIFLFPILSLIITVLTGKEKIKYILTHSKTFLADTQYNLMIDGILGFVLIAEIYVIYSSFV</sequence>
<keyword evidence="1" id="KW-1133">Transmembrane helix</keyword>
<protein>
    <recommendedName>
        <fullName evidence="2">DUF1648 domain-containing protein</fullName>
    </recommendedName>
</protein>
<gene>
    <name evidence="3" type="ORF">Aargi30884_14810</name>
</gene>
<dbReference type="AlphaFoldDB" id="A0A6N4TIA7"/>
<accession>A0A6N4TIA7</accession>
<dbReference type="EMBL" id="AP019695">
    <property type="protein sequence ID" value="BBK22578.1"/>
    <property type="molecule type" value="Genomic_DNA"/>
</dbReference>
<keyword evidence="1" id="KW-0472">Membrane</keyword>
<dbReference type="Pfam" id="PF07853">
    <property type="entry name" value="DUF1648"/>
    <property type="match status" value="1"/>
</dbReference>
<dbReference type="InterPro" id="IPR012867">
    <property type="entry name" value="DUF1648"/>
</dbReference>
<keyword evidence="1" id="KW-0812">Transmembrane</keyword>
<feature type="transmembrane region" description="Helical" evidence="1">
    <location>
        <begin position="85"/>
        <end position="105"/>
    </location>
</feature>
<evidence type="ECO:0000313" key="4">
    <source>
        <dbReference type="Proteomes" id="UP000464754"/>
    </source>
</evidence>
<feature type="transmembrane region" description="Helical" evidence="1">
    <location>
        <begin position="44"/>
        <end position="64"/>
    </location>
</feature>
<dbReference type="RefSeq" id="WP_163051889.1">
    <property type="nucleotide sequence ID" value="NZ_AP019695.1"/>
</dbReference>
<evidence type="ECO:0000313" key="3">
    <source>
        <dbReference type="EMBL" id="BBK22578.1"/>
    </source>
</evidence>
<dbReference type="KEGG" id="aarg:Aargi30884_14810"/>
<organism evidence="3 4">
    <name type="scientific">Amedibacterium intestinale</name>
    <dbReference type="NCBI Taxonomy" id="2583452"/>
    <lineage>
        <taxon>Bacteria</taxon>
        <taxon>Bacillati</taxon>
        <taxon>Bacillota</taxon>
        <taxon>Erysipelotrichia</taxon>
        <taxon>Erysipelotrichales</taxon>
        <taxon>Erysipelotrichaceae</taxon>
        <taxon>Amedibacterium</taxon>
    </lineage>
</organism>
<evidence type="ECO:0000259" key="2">
    <source>
        <dbReference type="Pfam" id="PF07853"/>
    </source>
</evidence>
<evidence type="ECO:0000256" key="1">
    <source>
        <dbReference type="SAM" id="Phobius"/>
    </source>
</evidence>
<proteinExistence type="predicted"/>
<dbReference type="Proteomes" id="UP000464754">
    <property type="component" value="Chromosome"/>
</dbReference>
<name>A0A6N4TIA7_9FIRM</name>
<feature type="domain" description="DUF1648" evidence="2">
    <location>
        <begin position="13"/>
        <end position="57"/>
    </location>
</feature>
<feature type="transmembrane region" description="Helical" evidence="1">
    <location>
        <begin position="9"/>
        <end position="32"/>
    </location>
</feature>
<keyword evidence="4" id="KW-1185">Reference proteome</keyword>